<name>V4B5J2_LOTGI</name>
<organism evidence="1 2">
    <name type="scientific">Lottia gigantea</name>
    <name type="common">Giant owl limpet</name>
    <dbReference type="NCBI Taxonomy" id="225164"/>
    <lineage>
        <taxon>Eukaryota</taxon>
        <taxon>Metazoa</taxon>
        <taxon>Spiralia</taxon>
        <taxon>Lophotrochozoa</taxon>
        <taxon>Mollusca</taxon>
        <taxon>Gastropoda</taxon>
        <taxon>Patellogastropoda</taxon>
        <taxon>Lottioidea</taxon>
        <taxon>Lottiidae</taxon>
        <taxon>Lottia</taxon>
    </lineage>
</organism>
<reference evidence="1 2" key="1">
    <citation type="journal article" date="2013" name="Nature">
        <title>Insights into bilaterian evolution from three spiralian genomes.</title>
        <authorList>
            <person name="Simakov O."/>
            <person name="Marletaz F."/>
            <person name="Cho S.J."/>
            <person name="Edsinger-Gonzales E."/>
            <person name="Havlak P."/>
            <person name="Hellsten U."/>
            <person name="Kuo D.H."/>
            <person name="Larsson T."/>
            <person name="Lv J."/>
            <person name="Arendt D."/>
            <person name="Savage R."/>
            <person name="Osoegawa K."/>
            <person name="de Jong P."/>
            <person name="Grimwood J."/>
            <person name="Chapman J.A."/>
            <person name="Shapiro H."/>
            <person name="Aerts A."/>
            <person name="Otillar R.P."/>
            <person name="Terry A.Y."/>
            <person name="Boore J.L."/>
            <person name="Grigoriev I.V."/>
            <person name="Lindberg D.R."/>
            <person name="Seaver E.C."/>
            <person name="Weisblat D.A."/>
            <person name="Putnam N.H."/>
            <person name="Rokhsar D.S."/>
        </authorList>
    </citation>
    <scope>NUCLEOTIDE SEQUENCE [LARGE SCALE GENOMIC DNA]</scope>
</reference>
<dbReference type="RefSeq" id="XP_009047911.1">
    <property type="nucleotide sequence ID" value="XM_009049663.1"/>
</dbReference>
<dbReference type="KEGG" id="lgi:LOTGIDRAFT_230639"/>
<dbReference type="Proteomes" id="UP000030746">
    <property type="component" value="Unassembled WGS sequence"/>
</dbReference>
<gene>
    <name evidence="1" type="ORF">LOTGIDRAFT_230639</name>
</gene>
<evidence type="ECO:0000313" key="2">
    <source>
        <dbReference type="Proteomes" id="UP000030746"/>
    </source>
</evidence>
<dbReference type="CTD" id="20248358"/>
<evidence type="ECO:0000313" key="1">
    <source>
        <dbReference type="EMBL" id="ESP01277.1"/>
    </source>
</evidence>
<sequence length="154" mass="17608">MARSPTALITYKIALGCIKIHQSWVNFKVGSNSPLDRPGSCCLLHTNNSSTCETVDLRRSVSLLECNINHLQYVILMDQVESRNTESVLVDQVNMLALRVEKSNQRLLQVQSRQKNKDAAYSKIKNKDGNFRNGFKRLKQYFKRKSKADEDPYG</sequence>
<keyword evidence="2" id="KW-1185">Reference proteome</keyword>
<dbReference type="AlphaFoldDB" id="V4B5J2"/>
<protein>
    <submittedName>
        <fullName evidence="1">Uncharacterized protein</fullName>
    </submittedName>
</protein>
<dbReference type="EMBL" id="KB200521">
    <property type="protein sequence ID" value="ESP01277.1"/>
    <property type="molecule type" value="Genomic_DNA"/>
</dbReference>
<dbReference type="HOGENOM" id="CLU_1706262_0_0_1"/>
<proteinExistence type="predicted"/>
<accession>V4B5J2</accession>
<dbReference type="GeneID" id="20248358"/>